<dbReference type="EMBL" id="QFQS01000011">
    <property type="protein sequence ID" value="PZQ94941.1"/>
    <property type="molecule type" value="Genomic_DNA"/>
</dbReference>
<dbReference type="PANTHER" id="PTHR11365">
    <property type="entry name" value="5-OXOPROLINASE RELATED"/>
    <property type="match status" value="1"/>
</dbReference>
<proteinExistence type="predicted"/>
<gene>
    <name evidence="2" type="ORF">DI533_20775</name>
</gene>
<dbReference type="GO" id="GO:0017168">
    <property type="term" value="F:5-oxoprolinase (ATP-hydrolyzing) activity"/>
    <property type="evidence" value="ECO:0007669"/>
    <property type="project" value="TreeGrafter"/>
</dbReference>
<organism evidence="2 3">
    <name type="scientific">Cereibacter sphaeroides</name>
    <name type="common">Rhodobacter sphaeroides</name>
    <dbReference type="NCBI Taxonomy" id="1063"/>
    <lineage>
        <taxon>Bacteria</taxon>
        <taxon>Pseudomonadati</taxon>
        <taxon>Pseudomonadota</taxon>
        <taxon>Alphaproteobacteria</taxon>
        <taxon>Rhodobacterales</taxon>
        <taxon>Paracoccaceae</taxon>
        <taxon>Cereibacter</taxon>
    </lineage>
</organism>
<accession>A0A2W5RWR0</accession>
<reference evidence="2 3" key="1">
    <citation type="submission" date="2017-08" db="EMBL/GenBank/DDBJ databases">
        <title>Infants hospitalized years apart are colonized by the same room-sourced microbial strains.</title>
        <authorList>
            <person name="Brooks B."/>
            <person name="Olm M.R."/>
            <person name="Firek B.A."/>
            <person name="Baker R."/>
            <person name="Thomas B.C."/>
            <person name="Morowitz M.J."/>
            <person name="Banfield J.F."/>
        </authorList>
    </citation>
    <scope>NUCLEOTIDE SEQUENCE [LARGE SCALE GENOMIC DNA]</scope>
    <source>
        <strain evidence="2">S2_003_000_R2_11</strain>
    </source>
</reference>
<dbReference type="Pfam" id="PF02538">
    <property type="entry name" value="Hydantoinase_B"/>
    <property type="match status" value="1"/>
</dbReference>
<sequence length="588" mass="62265">MPRETPLNGAAMAVLQSRLDGIVRKMSNTLLRTGRSGVLNRARDFSCCLLTREGELLTAADSLPIHVLSGPDLMAQSVARFHPNMRAGDAFLHNSPYHGCSHPADLTIIAPVMDENGVHRFTVLAKAHQADIGNSQPTTYMAEARDVYHEGALIFPAVQVQRDWQDISDIIRMCETRIRVPHQWRGDYLSTIGAVRIGEKALGELAREIGWDRMDQFATQWFDYSEARMGEALGKLPKGIVTGSSTHDPFPGLPAEGIRIKAQVSVDPQVGRIEVDLRDNPDCLPCGMNLSEACARTAAMIGVFNSIDHSVPKNAGAFRRIEVKLREGCIAGIPTHPFSCSAATTNIADRVANSVQTALAELGEGIGMAEVGSVIAPSAGVISGTDPRTGKAFVNQVFLAMSGGAASPSSDAWWTIGHVGNAGLCCVDGVELAELYQPIIVYRRAFVADSEGAGRNTGAPSTAVEFGPVGGPIDIGYLSDGHVNTPIGVRGGTAGGGADQYLLRSDGSREKLDACAQVHVEDRQRIVAISCGGGGYGSPKSRAAELVVDDVAAGLISPARARDIYGVIVGTDGILDPDATKAARQVAQ</sequence>
<protein>
    <submittedName>
        <fullName evidence="2">Hydantoinase</fullName>
    </submittedName>
</protein>
<dbReference type="AlphaFoldDB" id="A0A2W5RWR0"/>
<feature type="domain" description="Hydantoinase B/oxoprolinase" evidence="1">
    <location>
        <begin position="11"/>
        <end position="539"/>
    </location>
</feature>
<evidence type="ECO:0000313" key="3">
    <source>
        <dbReference type="Proteomes" id="UP000248975"/>
    </source>
</evidence>
<name>A0A2W5RWR0_CERSP</name>
<dbReference type="InterPro" id="IPR003692">
    <property type="entry name" value="Hydantoinase_B"/>
</dbReference>
<dbReference type="PANTHER" id="PTHR11365:SF23">
    <property type="entry name" value="HYPOTHETICAL 5-OXOPROLINASE (EUROFUNG)-RELATED"/>
    <property type="match status" value="1"/>
</dbReference>
<dbReference type="InterPro" id="IPR045079">
    <property type="entry name" value="Oxoprolinase-like"/>
</dbReference>
<evidence type="ECO:0000259" key="1">
    <source>
        <dbReference type="Pfam" id="PF02538"/>
    </source>
</evidence>
<evidence type="ECO:0000313" key="2">
    <source>
        <dbReference type="EMBL" id="PZQ94941.1"/>
    </source>
</evidence>
<dbReference type="GO" id="GO:0006749">
    <property type="term" value="P:glutathione metabolic process"/>
    <property type="evidence" value="ECO:0007669"/>
    <property type="project" value="TreeGrafter"/>
</dbReference>
<dbReference type="GO" id="GO:0005829">
    <property type="term" value="C:cytosol"/>
    <property type="evidence" value="ECO:0007669"/>
    <property type="project" value="TreeGrafter"/>
</dbReference>
<comment type="caution">
    <text evidence="2">The sequence shown here is derived from an EMBL/GenBank/DDBJ whole genome shotgun (WGS) entry which is preliminary data.</text>
</comment>
<dbReference type="Proteomes" id="UP000248975">
    <property type="component" value="Unassembled WGS sequence"/>
</dbReference>